<dbReference type="Proteomes" id="UP001190700">
    <property type="component" value="Unassembled WGS sequence"/>
</dbReference>
<dbReference type="SUPFAM" id="SSF47823">
    <property type="entry name" value="lambda integrase-like, N-terminal domain"/>
    <property type="match status" value="1"/>
</dbReference>
<evidence type="ECO:0000313" key="2">
    <source>
        <dbReference type="EMBL" id="KAK3275506.1"/>
    </source>
</evidence>
<accession>A0AAE0L802</accession>
<dbReference type="InterPro" id="IPR010998">
    <property type="entry name" value="Integrase_recombinase_N"/>
</dbReference>
<sequence>MRELVDISKALQSFSRFVAGTAVHLHTDSQAAWSILSKGCSAKSALHRLAVEVFWWCVSHDVRLHVTWIPRTLNEYADHLAGIYDSDDWMLSEYWFQWLDSLWGKHTIDRFATDKNHLLPRFMSGALASHFWSGLQVSPRDPLELALLKSMKEGMVATRAPSTWMDSYTGIIRRFRSFCADRVPPRVPVPATPITVCLFLQLVAFEAKSYAVVKSASGALFSLHEMALVPVGEIPTKHPLAKGIRAAAKRRIGLKLVNQKDPLELDVLQSGILLYVPDVATCPLVFLC</sequence>
<gene>
    <name evidence="2" type="ORF">CYMTET_16369</name>
</gene>
<evidence type="ECO:0000313" key="3">
    <source>
        <dbReference type="Proteomes" id="UP001190700"/>
    </source>
</evidence>
<dbReference type="PANTHER" id="PTHR33050">
    <property type="entry name" value="REVERSE TRANSCRIPTASE DOMAIN-CONTAINING PROTEIN"/>
    <property type="match status" value="1"/>
</dbReference>
<dbReference type="PANTHER" id="PTHR33050:SF7">
    <property type="entry name" value="RIBONUCLEASE H"/>
    <property type="match status" value="1"/>
</dbReference>
<dbReference type="GO" id="GO:0003677">
    <property type="term" value="F:DNA binding"/>
    <property type="evidence" value="ECO:0007669"/>
    <property type="project" value="UniProtKB-KW"/>
</dbReference>
<keyword evidence="3" id="KW-1185">Reference proteome</keyword>
<dbReference type="Gene3D" id="3.30.420.10">
    <property type="entry name" value="Ribonuclease H-like superfamily/Ribonuclease H"/>
    <property type="match status" value="1"/>
</dbReference>
<organism evidence="2 3">
    <name type="scientific">Cymbomonas tetramitiformis</name>
    <dbReference type="NCBI Taxonomy" id="36881"/>
    <lineage>
        <taxon>Eukaryota</taxon>
        <taxon>Viridiplantae</taxon>
        <taxon>Chlorophyta</taxon>
        <taxon>Pyramimonadophyceae</taxon>
        <taxon>Pyramimonadales</taxon>
        <taxon>Pyramimonadaceae</taxon>
        <taxon>Cymbomonas</taxon>
    </lineage>
</organism>
<dbReference type="SUPFAM" id="SSF53098">
    <property type="entry name" value="Ribonuclease H-like"/>
    <property type="match status" value="1"/>
</dbReference>
<dbReference type="InterPro" id="IPR036397">
    <property type="entry name" value="RNaseH_sf"/>
</dbReference>
<protein>
    <recommendedName>
        <fullName evidence="4">RNase H type-1 domain-containing protein</fullName>
    </recommendedName>
</protein>
<dbReference type="EMBL" id="LGRX02007185">
    <property type="protein sequence ID" value="KAK3275506.1"/>
    <property type="molecule type" value="Genomic_DNA"/>
</dbReference>
<dbReference type="Gene3D" id="1.10.150.130">
    <property type="match status" value="1"/>
</dbReference>
<evidence type="ECO:0008006" key="4">
    <source>
        <dbReference type="Google" id="ProtNLM"/>
    </source>
</evidence>
<dbReference type="InterPro" id="IPR012337">
    <property type="entry name" value="RNaseH-like_sf"/>
</dbReference>
<keyword evidence="1" id="KW-0238">DNA-binding</keyword>
<proteinExistence type="predicted"/>
<reference evidence="2 3" key="1">
    <citation type="journal article" date="2015" name="Genome Biol. Evol.">
        <title>Comparative Genomics of a Bacterivorous Green Alga Reveals Evolutionary Causalities and Consequences of Phago-Mixotrophic Mode of Nutrition.</title>
        <authorList>
            <person name="Burns J.A."/>
            <person name="Paasch A."/>
            <person name="Narechania A."/>
            <person name="Kim E."/>
        </authorList>
    </citation>
    <scope>NUCLEOTIDE SEQUENCE [LARGE SCALE GENOMIC DNA]</scope>
    <source>
        <strain evidence="2 3">PLY_AMNH</strain>
    </source>
</reference>
<name>A0AAE0L802_9CHLO</name>
<comment type="caution">
    <text evidence="2">The sequence shown here is derived from an EMBL/GenBank/DDBJ whole genome shotgun (WGS) entry which is preliminary data.</text>
</comment>
<evidence type="ECO:0000256" key="1">
    <source>
        <dbReference type="ARBA" id="ARBA00023125"/>
    </source>
</evidence>
<dbReference type="InterPro" id="IPR052055">
    <property type="entry name" value="Hepadnavirus_pol/RT"/>
</dbReference>
<dbReference type="AlphaFoldDB" id="A0AAE0L802"/>